<accession>M4RJC5</accession>
<dbReference type="HOGENOM" id="CLU_2937462_0_0_6"/>
<dbReference type="Proteomes" id="UP000011864">
    <property type="component" value="Chromosome"/>
</dbReference>
<keyword evidence="2" id="KW-1185">Reference proteome</keyword>
<dbReference type="EMBL" id="CP003837">
    <property type="protein sequence ID" value="AGH42683.1"/>
    <property type="molecule type" value="Genomic_DNA"/>
</dbReference>
<proteinExistence type="predicted"/>
<evidence type="ECO:0000313" key="2">
    <source>
        <dbReference type="Proteomes" id="UP000011864"/>
    </source>
</evidence>
<dbReference type="KEGG" id="gps:C427_0573"/>
<organism evidence="1 2">
    <name type="scientific">Paraglaciecola psychrophila 170</name>
    <dbReference type="NCBI Taxonomy" id="1129794"/>
    <lineage>
        <taxon>Bacteria</taxon>
        <taxon>Pseudomonadati</taxon>
        <taxon>Pseudomonadota</taxon>
        <taxon>Gammaproteobacteria</taxon>
        <taxon>Alteromonadales</taxon>
        <taxon>Alteromonadaceae</taxon>
        <taxon>Paraglaciecola</taxon>
    </lineage>
</organism>
<protein>
    <submittedName>
        <fullName evidence="1">Uncharacterized protein</fullName>
    </submittedName>
</protein>
<name>M4RJC5_9ALTE</name>
<sequence length="60" mass="6742">MHKPGTKACIKQAIAALKSFIEKLIAVKKCCMYVSLTDFGWSINNCLNMSISYFRVLLAQ</sequence>
<gene>
    <name evidence="1" type="ORF">C427_0573</name>
</gene>
<reference evidence="1 2" key="1">
    <citation type="journal article" date="2013" name="Genome Announc.">
        <title>Complete Genome Sequence of Glaciecola psychrophila Strain 170T.</title>
        <authorList>
            <person name="Yin J."/>
            <person name="Chen J."/>
            <person name="Liu G."/>
            <person name="Yu Y."/>
            <person name="Song L."/>
            <person name="Wang X."/>
            <person name="Qu X."/>
        </authorList>
    </citation>
    <scope>NUCLEOTIDE SEQUENCE [LARGE SCALE GENOMIC DNA]</scope>
    <source>
        <strain evidence="1 2">170</strain>
    </source>
</reference>
<evidence type="ECO:0000313" key="1">
    <source>
        <dbReference type="EMBL" id="AGH42683.1"/>
    </source>
</evidence>
<dbReference type="AlphaFoldDB" id="M4RJC5"/>